<organism evidence="2 4">
    <name type="scientific">Moritella viscosa</name>
    <dbReference type="NCBI Taxonomy" id="80854"/>
    <lineage>
        <taxon>Bacteria</taxon>
        <taxon>Pseudomonadati</taxon>
        <taxon>Pseudomonadota</taxon>
        <taxon>Gammaproteobacteria</taxon>
        <taxon>Alteromonadales</taxon>
        <taxon>Moritellaceae</taxon>
        <taxon>Moritella</taxon>
    </lineage>
</organism>
<evidence type="ECO:0000313" key="3">
    <source>
        <dbReference type="Proteomes" id="UP000182660"/>
    </source>
</evidence>
<evidence type="ECO:0000313" key="1">
    <source>
        <dbReference type="EMBL" id="SGY91824.1"/>
    </source>
</evidence>
<evidence type="ECO:0000313" key="2">
    <source>
        <dbReference type="EMBL" id="SGZ01694.1"/>
    </source>
</evidence>
<evidence type="ECO:0000313" key="4">
    <source>
        <dbReference type="Proteomes" id="UP000183794"/>
    </source>
</evidence>
<protein>
    <submittedName>
        <fullName evidence="2">Adenosylhomocysteinase-S-adenosyl-L-homocysteine hydrolase</fullName>
    </submittedName>
</protein>
<keyword evidence="2" id="KW-0378">Hydrolase</keyword>
<dbReference type="AlphaFoldDB" id="A0A1K9ZSV1"/>
<proteinExistence type="predicted"/>
<dbReference type="GO" id="GO:0016787">
    <property type="term" value="F:hydrolase activity"/>
    <property type="evidence" value="ECO:0007669"/>
    <property type="project" value="UniProtKB-KW"/>
</dbReference>
<keyword evidence="3" id="KW-1185">Reference proteome</keyword>
<gene>
    <name evidence="1" type="ORF">MT2528_2255</name>
    <name evidence="2" type="ORF">NVI5450_2455</name>
</gene>
<dbReference type="EMBL" id="FPLD01000066">
    <property type="protein sequence ID" value="SGZ01694.1"/>
    <property type="molecule type" value="Genomic_DNA"/>
</dbReference>
<name>A0A1K9ZSV1_9GAMM</name>
<sequence>MGKQAYLPNHVYTVIAAIFIAKVGDYVNFTAVTSISPPLKAH</sequence>
<reference evidence="1 3" key="1">
    <citation type="submission" date="2016-11" db="EMBL/GenBank/DDBJ databases">
        <authorList>
            <person name="Klemetsen T."/>
        </authorList>
    </citation>
    <scope>NUCLEOTIDE SEQUENCE [LARGE SCALE GENOMIC DNA]</scope>
    <source>
        <strain evidence="1">MT 2528</strain>
    </source>
</reference>
<dbReference type="EMBL" id="FPLJ01000052">
    <property type="protein sequence ID" value="SGY91824.1"/>
    <property type="molecule type" value="Genomic_DNA"/>
</dbReference>
<accession>A0A1K9ZSV1</accession>
<reference evidence="2 4" key="2">
    <citation type="submission" date="2016-11" db="EMBL/GenBank/DDBJ databases">
        <authorList>
            <person name="Jaros S."/>
            <person name="Januszkiewicz K."/>
            <person name="Wedrychowicz H."/>
        </authorList>
    </citation>
    <scope>NUCLEOTIDE SEQUENCE [LARGE SCALE GENOMIC DNA]</scope>
    <source>
        <strain evidence="2">NVI 5450</strain>
    </source>
</reference>
<dbReference type="Proteomes" id="UP000183794">
    <property type="component" value="Unassembled WGS sequence"/>
</dbReference>
<dbReference type="Proteomes" id="UP000182660">
    <property type="component" value="Unassembled WGS sequence"/>
</dbReference>